<evidence type="ECO:0000313" key="1">
    <source>
        <dbReference type="EMBL" id="QBK91334.1"/>
    </source>
</evidence>
<proteinExistence type="predicted"/>
<reference evidence="1" key="1">
    <citation type="journal article" date="2019" name="MBio">
        <title>Virus Genomes from Deep Sea Sediments Expand the Ocean Megavirome and Support Independent Origins of Viral Gigantism.</title>
        <authorList>
            <person name="Backstrom D."/>
            <person name="Yutin N."/>
            <person name="Jorgensen S.L."/>
            <person name="Dharamshi J."/>
            <person name="Homa F."/>
            <person name="Zaremba-Niedwiedzka K."/>
            <person name="Spang A."/>
            <person name="Wolf Y.I."/>
            <person name="Koonin E.V."/>
            <person name="Ettema T.J."/>
        </authorList>
    </citation>
    <scope>NUCLEOTIDE SEQUENCE</scope>
</reference>
<accession>A0A481Z609</accession>
<dbReference type="EMBL" id="MK500527">
    <property type="protein sequence ID" value="QBK91334.1"/>
    <property type="molecule type" value="Genomic_DNA"/>
</dbReference>
<sequence>MGKIKTAAWGYFDQLNNKMTVTGSCKFSTRQLIRILNLQKHNDYLYVASGTENKIDKIVLGYLDKSSESKMKLYKKIFSGSLNRVDLMGGSATQIIKRLTSLGLNSVDSAAYLKYIIDLTKVFLETVETNESLVTQMATVICANRDSCSKVDYDEICEVYFHGSEFYLDPEDERYDESLMLS</sequence>
<name>A0A481Z609_9VIRU</name>
<organism evidence="1">
    <name type="scientific">Pithovirus LCPAC202</name>
    <dbReference type="NCBI Taxonomy" id="2506592"/>
    <lineage>
        <taxon>Viruses</taxon>
        <taxon>Pithoviruses</taxon>
    </lineage>
</organism>
<gene>
    <name evidence="1" type="ORF">LCPAC202_03080</name>
</gene>
<protein>
    <submittedName>
        <fullName evidence="1">Uncharacterized protein</fullName>
    </submittedName>
</protein>